<feature type="region of interest" description="Disordered" evidence="3">
    <location>
        <begin position="350"/>
        <end position="392"/>
    </location>
</feature>
<evidence type="ECO:0000256" key="3">
    <source>
        <dbReference type="SAM" id="MobiDB-lite"/>
    </source>
</evidence>
<evidence type="ECO:0000313" key="6">
    <source>
        <dbReference type="Proteomes" id="UP001374535"/>
    </source>
</evidence>
<dbReference type="SUPFAM" id="SSF48371">
    <property type="entry name" value="ARM repeat"/>
    <property type="match status" value="1"/>
</dbReference>
<feature type="domain" description="TOG" evidence="4">
    <location>
        <begin position="75"/>
        <end position="312"/>
    </location>
</feature>
<dbReference type="PANTHER" id="PTHR31355:SF8">
    <property type="entry name" value="TORTIFOLIA1-LIKE PROTEIN 3"/>
    <property type="match status" value="1"/>
</dbReference>
<gene>
    <name evidence="5" type="ORF">V8G54_007942</name>
</gene>
<dbReference type="Pfam" id="PF24714">
    <property type="entry name" value="TOR1L1_N"/>
    <property type="match status" value="1"/>
</dbReference>
<accession>A0AAQ3P494</accession>
<proteinExistence type="predicted"/>
<dbReference type="PROSITE" id="PS50077">
    <property type="entry name" value="HEAT_REPEAT"/>
    <property type="match status" value="1"/>
</dbReference>
<dbReference type="EMBL" id="CP144699">
    <property type="protein sequence ID" value="WVZ20620.1"/>
    <property type="molecule type" value="Genomic_DNA"/>
</dbReference>
<evidence type="ECO:0000313" key="5">
    <source>
        <dbReference type="EMBL" id="WVZ20620.1"/>
    </source>
</evidence>
<dbReference type="Gene3D" id="1.25.10.10">
    <property type="entry name" value="Leucine-rich Repeat Variant"/>
    <property type="match status" value="1"/>
</dbReference>
<dbReference type="InterPro" id="IPR016024">
    <property type="entry name" value="ARM-type_fold"/>
</dbReference>
<dbReference type="InterPro" id="IPR011989">
    <property type="entry name" value="ARM-like"/>
</dbReference>
<organism evidence="5 6">
    <name type="scientific">Vigna mungo</name>
    <name type="common">Black gram</name>
    <name type="synonym">Phaseolus mungo</name>
    <dbReference type="NCBI Taxonomy" id="3915"/>
    <lineage>
        <taxon>Eukaryota</taxon>
        <taxon>Viridiplantae</taxon>
        <taxon>Streptophyta</taxon>
        <taxon>Embryophyta</taxon>
        <taxon>Tracheophyta</taxon>
        <taxon>Spermatophyta</taxon>
        <taxon>Magnoliopsida</taxon>
        <taxon>eudicotyledons</taxon>
        <taxon>Gunneridae</taxon>
        <taxon>Pentapetalae</taxon>
        <taxon>rosids</taxon>
        <taxon>fabids</taxon>
        <taxon>Fabales</taxon>
        <taxon>Fabaceae</taxon>
        <taxon>Papilionoideae</taxon>
        <taxon>50 kb inversion clade</taxon>
        <taxon>NPAAA clade</taxon>
        <taxon>indigoferoid/millettioid clade</taxon>
        <taxon>Phaseoleae</taxon>
        <taxon>Vigna</taxon>
    </lineage>
</organism>
<dbReference type="AlphaFoldDB" id="A0AAQ3P494"/>
<dbReference type="InterPro" id="IPR033337">
    <property type="entry name" value="TORTIFOLIA1/SINE1-2"/>
</dbReference>
<dbReference type="PANTHER" id="PTHR31355">
    <property type="entry name" value="MICROTUBULE-ASSOCIATED PROTEIN TORTIFOLIA1"/>
    <property type="match status" value="1"/>
</dbReference>
<dbReference type="SMART" id="SM01349">
    <property type="entry name" value="TOG"/>
    <property type="match status" value="1"/>
</dbReference>
<evidence type="ECO:0000256" key="1">
    <source>
        <dbReference type="ARBA" id="ARBA00022737"/>
    </source>
</evidence>
<feature type="compositionally biased region" description="Polar residues" evidence="3">
    <location>
        <begin position="358"/>
        <end position="367"/>
    </location>
</feature>
<evidence type="ECO:0000256" key="2">
    <source>
        <dbReference type="PROSITE-ProRule" id="PRU00103"/>
    </source>
</evidence>
<dbReference type="GO" id="GO:0008017">
    <property type="term" value="F:microtubule binding"/>
    <property type="evidence" value="ECO:0007669"/>
    <property type="project" value="InterPro"/>
</dbReference>
<dbReference type="InterPro" id="IPR057600">
    <property type="entry name" value="TORTIFOLIA1/SINE1-2_N"/>
</dbReference>
<sequence length="667" mass="73056">MNVRPYRETNRHRRSSNVAGNRIIAAVPHPIPATTSTQDSTMAHATKQTQNTKQRVLTCLTKLSDRDTQAAGATELESIARSLDPHSVPVFLSCIHSTDASDKTPVRKQCVHIVATLSHAHGDALSPFLSRILTNLVRRLRDPDSSVRAACADSVGALSARVTRQPFSSFLKPLTEALFTEQDPNSQAAAALCLASAVDGAPDPDPARLARLLPRFEKLLKSKVFRAKTALLALVGSVVEAGGASSRSALRNLVPCLVEALGSVDWATRKGAAEALRRLAVAERDLLSEFKGGCFRALEDRRFDKVKLVREVVNQMLEAWKQIPDVSDEFSPPPHSQSSAKGIVVDVENASDGRYPPVSQNSCSPGSVMSKLRKKSSPISKSTPPDRSLARNAKRLSALSGDRMNSGVLQKLNHNHWDVRIAVSNLPDRGECQPRDENVLESSKKDKSRFFKSETKRALFEKNADDKMHKFGGSKAGSRVVPCSEENQDSDPVCNVAKDLTRNDKESEELSLIRAQLVQIEKQQSSLFDLLQKFIGSSENGMRSLETRVHGLELALDDISYDLAVTCGRITKSDAPKNTCCLLPGAEFLSSKFWKKTQIRYSSNRFSRTGSTPLLASSHYRANRDTESSTASHRLRVRGDGSFITNPLAEIKINSREISGSARSELA</sequence>
<dbReference type="GO" id="GO:0005874">
    <property type="term" value="C:microtubule"/>
    <property type="evidence" value="ECO:0007669"/>
    <property type="project" value="InterPro"/>
</dbReference>
<evidence type="ECO:0000259" key="4">
    <source>
        <dbReference type="SMART" id="SM01349"/>
    </source>
</evidence>
<feature type="repeat" description="HEAT" evidence="2">
    <location>
        <begin position="132"/>
        <end position="170"/>
    </location>
</feature>
<keyword evidence="1" id="KW-0677">Repeat</keyword>
<name>A0AAQ3P494_VIGMU</name>
<reference evidence="5 6" key="1">
    <citation type="journal article" date="2023" name="Life. Sci Alliance">
        <title>Evolutionary insights into 3D genome organization and epigenetic landscape of Vigna mungo.</title>
        <authorList>
            <person name="Junaid A."/>
            <person name="Singh B."/>
            <person name="Bhatia S."/>
        </authorList>
    </citation>
    <scope>NUCLEOTIDE SEQUENCE [LARGE SCALE GENOMIC DNA]</scope>
    <source>
        <strain evidence="5">Urdbean</strain>
    </source>
</reference>
<keyword evidence="6" id="KW-1185">Reference proteome</keyword>
<dbReference type="FunFam" id="1.25.10.10:FF:000464">
    <property type="entry name" value="TORTIFOLIA1-like protein 3 isoform A"/>
    <property type="match status" value="1"/>
</dbReference>
<dbReference type="InterPro" id="IPR021133">
    <property type="entry name" value="HEAT_type_2"/>
</dbReference>
<dbReference type="Proteomes" id="UP001374535">
    <property type="component" value="Chromosome 2"/>
</dbReference>
<dbReference type="InterPro" id="IPR034085">
    <property type="entry name" value="TOG"/>
</dbReference>
<protein>
    <recommendedName>
        <fullName evidence="4">TOG domain-containing protein</fullName>
    </recommendedName>
</protein>